<dbReference type="Gene3D" id="1.20.1250.20">
    <property type="entry name" value="MFS general substrate transporter like domains"/>
    <property type="match status" value="2"/>
</dbReference>
<feature type="transmembrane region" description="Helical" evidence="4">
    <location>
        <begin position="254"/>
        <end position="277"/>
    </location>
</feature>
<dbReference type="PANTHER" id="PTHR11360:SF315">
    <property type="entry name" value="TRANSPORTER MCH2-RELATED"/>
    <property type="match status" value="1"/>
</dbReference>
<evidence type="ECO:0000313" key="6">
    <source>
        <dbReference type="EMBL" id="CAH0015033.1"/>
    </source>
</evidence>
<name>A0A9N9V0V2_9HYPO</name>
<sequence length="483" mass="51973">MKADVKEVEMGTDGSNHIRASNRQDNQVAAPDNTTNVPANPPPPPNGGYGWVCTACVATINGHSWGLNSSYGVFLAYYLANDVYPGATSLEYAFVGSLSFSCALLISPLATIGVRRFGTKPTILLGVVLESASLIAASFATQIWHLFLTQGILFGLGMGFMFVASVPIVPQWFTTRRSLANGFATCGSGLGGLVYSFATGAMIERLGLAWAFRILGIVAFVANTICAILIKDRNKIIGSTHLAFDISLFKRPEYLLMTAWGWFSMLAYVVLIFSLANYANEIGLGSSEAALISAVFNLGQAVGRPLIGYFSDRTGRITMAALMTFFAAVMSLAVWIPATLYGVLIFYSLVGGAVAGTFWVTIGPVTAEVVGLKHVASGLNIMWLTIVLPCTFSEPIALKIVDNTGSYLGTQLLVGIMFIAGALCLFVLRGWKIAEVNEIARMTNQAPEEFDRVKIDNNEELVHSARVVARKGMLLEVWRLGKV</sequence>
<dbReference type="GO" id="GO:0022857">
    <property type="term" value="F:transmembrane transporter activity"/>
    <property type="evidence" value="ECO:0007669"/>
    <property type="project" value="InterPro"/>
</dbReference>
<feature type="transmembrane region" description="Helical" evidence="4">
    <location>
        <begin position="209"/>
        <end position="230"/>
    </location>
</feature>
<dbReference type="InterPro" id="IPR050327">
    <property type="entry name" value="Proton-linked_MCT"/>
</dbReference>
<dbReference type="CDD" id="cd17352">
    <property type="entry name" value="MFS_MCT_SLC16"/>
    <property type="match status" value="1"/>
</dbReference>
<dbReference type="Proteomes" id="UP000696573">
    <property type="component" value="Unassembled WGS sequence"/>
</dbReference>
<feature type="transmembrane region" description="Helical" evidence="4">
    <location>
        <begin position="319"/>
        <end position="338"/>
    </location>
</feature>
<feature type="region of interest" description="Disordered" evidence="3">
    <location>
        <begin position="1"/>
        <end position="43"/>
    </location>
</feature>
<feature type="transmembrane region" description="Helical" evidence="4">
    <location>
        <begin position="344"/>
        <end position="367"/>
    </location>
</feature>
<evidence type="ECO:0000256" key="2">
    <source>
        <dbReference type="ARBA" id="ARBA00006727"/>
    </source>
</evidence>
<dbReference type="EMBL" id="CABFNQ020000444">
    <property type="protein sequence ID" value="CAH0015033.1"/>
    <property type="molecule type" value="Genomic_DNA"/>
</dbReference>
<feature type="domain" description="Major facilitator superfamily (MFS) profile" evidence="5">
    <location>
        <begin position="54"/>
        <end position="433"/>
    </location>
</feature>
<dbReference type="InterPro" id="IPR011701">
    <property type="entry name" value="MFS"/>
</dbReference>
<comment type="similarity">
    <text evidence="2">Belongs to the major facilitator superfamily. Monocarboxylate porter (TC 2.A.1.13) family.</text>
</comment>
<dbReference type="GO" id="GO:0016020">
    <property type="term" value="C:membrane"/>
    <property type="evidence" value="ECO:0007669"/>
    <property type="project" value="UniProtKB-SubCell"/>
</dbReference>
<dbReference type="InterPro" id="IPR036259">
    <property type="entry name" value="MFS_trans_sf"/>
</dbReference>
<evidence type="ECO:0000256" key="1">
    <source>
        <dbReference type="ARBA" id="ARBA00004141"/>
    </source>
</evidence>
<feature type="transmembrane region" description="Helical" evidence="4">
    <location>
        <begin position="123"/>
        <end position="145"/>
    </location>
</feature>
<feature type="compositionally biased region" description="Polar residues" evidence="3">
    <location>
        <begin position="13"/>
        <end position="27"/>
    </location>
</feature>
<feature type="transmembrane region" description="Helical" evidence="4">
    <location>
        <begin position="151"/>
        <end position="170"/>
    </location>
</feature>
<evidence type="ECO:0000313" key="7">
    <source>
        <dbReference type="Proteomes" id="UP000696573"/>
    </source>
</evidence>
<keyword evidence="4" id="KW-0812">Transmembrane</keyword>
<feature type="transmembrane region" description="Helical" evidence="4">
    <location>
        <begin position="407"/>
        <end position="428"/>
    </location>
</feature>
<dbReference type="SUPFAM" id="SSF103473">
    <property type="entry name" value="MFS general substrate transporter"/>
    <property type="match status" value="1"/>
</dbReference>
<feature type="transmembrane region" description="Helical" evidence="4">
    <location>
        <begin position="289"/>
        <end position="307"/>
    </location>
</feature>
<reference evidence="6" key="1">
    <citation type="submission" date="2021-10" db="EMBL/GenBank/DDBJ databases">
        <authorList>
            <person name="Piombo E."/>
        </authorList>
    </citation>
    <scope>NUCLEOTIDE SEQUENCE</scope>
</reference>
<dbReference type="OrthoDB" id="6499973at2759"/>
<keyword evidence="7" id="KW-1185">Reference proteome</keyword>
<organism evidence="6 7">
    <name type="scientific">Clonostachys rhizophaga</name>
    <dbReference type="NCBI Taxonomy" id="160324"/>
    <lineage>
        <taxon>Eukaryota</taxon>
        <taxon>Fungi</taxon>
        <taxon>Dikarya</taxon>
        <taxon>Ascomycota</taxon>
        <taxon>Pezizomycotina</taxon>
        <taxon>Sordariomycetes</taxon>
        <taxon>Hypocreomycetidae</taxon>
        <taxon>Hypocreales</taxon>
        <taxon>Bionectriaceae</taxon>
        <taxon>Clonostachys</taxon>
    </lineage>
</organism>
<feature type="transmembrane region" description="Helical" evidence="4">
    <location>
        <begin position="182"/>
        <end position="203"/>
    </location>
</feature>
<feature type="transmembrane region" description="Helical" evidence="4">
    <location>
        <begin position="92"/>
        <end position="111"/>
    </location>
</feature>
<evidence type="ECO:0000259" key="5">
    <source>
        <dbReference type="PROSITE" id="PS50850"/>
    </source>
</evidence>
<evidence type="ECO:0000256" key="3">
    <source>
        <dbReference type="SAM" id="MobiDB-lite"/>
    </source>
</evidence>
<gene>
    <name evidence="6" type="ORF">CRHIZ90672A_00000873</name>
</gene>
<proteinExistence type="inferred from homology"/>
<comment type="caution">
    <text evidence="6">The sequence shown here is derived from an EMBL/GenBank/DDBJ whole genome shotgun (WGS) entry which is preliminary data.</text>
</comment>
<dbReference type="PROSITE" id="PS50850">
    <property type="entry name" value="MFS"/>
    <property type="match status" value="1"/>
</dbReference>
<dbReference type="AlphaFoldDB" id="A0A9N9V0V2"/>
<dbReference type="PANTHER" id="PTHR11360">
    <property type="entry name" value="MONOCARBOXYLATE TRANSPORTER"/>
    <property type="match status" value="1"/>
</dbReference>
<feature type="transmembrane region" description="Helical" evidence="4">
    <location>
        <begin position="379"/>
        <end position="401"/>
    </location>
</feature>
<keyword evidence="4" id="KW-1133">Transmembrane helix</keyword>
<dbReference type="Pfam" id="PF07690">
    <property type="entry name" value="MFS_1"/>
    <property type="match status" value="1"/>
</dbReference>
<evidence type="ECO:0000256" key="4">
    <source>
        <dbReference type="SAM" id="Phobius"/>
    </source>
</evidence>
<keyword evidence="4" id="KW-0472">Membrane</keyword>
<feature type="compositionally biased region" description="Low complexity" evidence="3">
    <location>
        <begin position="29"/>
        <end position="38"/>
    </location>
</feature>
<accession>A0A9N9V0V2</accession>
<protein>
    <recommendedName>
        <fullName evidence="5">Major facilitator superfamily (MFS) profile domain-containing protein</fullName>
    </recommendedName>
</protein>
<comment type="subcellular location">
    <subcellularLocation>
        <location evidence="1">Membrane</location>
        <topology evidence="1">Multi-pass membrane protein</topology>
    </subcellularLocation>
</comment>
<dbReference type="InterPro" id="IPR020846">
    <property type="entry name" value="MFS_dom"/>
</dbReference>